<dbReference type="InterPro" id="IPR007789">
    <property type="entry name" value="DUF688"/>
</dbReference>
<dbReference type="PANTHER" id="PTHR33671:SF3">
    <property type="entry name" value="F28N24.8 PROTEIN"/>
    <property type="match status" value="1"/>
</dbReference>
<dbReference type="Pfam" id="PF05097">
    <property type="entry name" value="DUF688"/>
    <property type="match status" value="1"/>
</dbReference>
<dbReference type="Proteomes" id="UP001054252">
    <property type="component" value="Unassembled WGS sequence"/>
</dbReference>
<keyword evidence="3" id="KW-1185">Reference proteome</keyword>
<organism evidence="2 3">
    <name type="scientific">Rubroshorea leprosula</name>
    <dbReference type="NCBI Taxonomy" id="152421"/>
    <lineage>
        <taxon>Eukaryota</taxon>
        <taxon>Viridiplantae</taxon>
        <taxon>Streptophyta</taxon>
        <taxon>Embryophyta</taxon>
        <taxon>Tracheophyta</taxon>
        <taxon>Spermatophyta</taxon>
        <taxon>Magnoliopsida</taxon>
        <taxon>eudicotyledons</taxon>
        <taxon>Gunneridae</taxon>
        <taxon>Pentapetalae</taxon>
        <taxon>rosids</taxon>
        <taxon>malvids</taxon>
        <taxon>Malvales</taxon>
        <taxon>Dipterocarpaceae</taxon>
        <taxon>Rubroshorea</taxon>
    </lineage>
</organism>
<name>A0AAV5HUE2_9ROSI</name>
<feature type="compositionally biased region" description="Polar residues" evidence="1">
    <location>
        <begin position="526"/>
        <end position="544"/>
    </location>
</feature>
<feature type="region of interest" description="Disordered" evidence="1">
    <location>
        <begin position="367"/>
        <end position="505"/>
    </location>
</feature>
<evidence type="ECO:0000313" key="2">
    <source>
        <dbReference type="EMBL" id="GKU92358.1"/>
    </source>
</evidence>
<dbReference type="EMBL" id="BPVZ01000006">
    <property type="protein sequence ID" value="GKU92358.1"/>
    <property type="molecule type" value="Genomic_DNA"/>
</dbReference>
<gene>
    <name evidence="2" type="ORF">SLEP1_g6096</name>
</gene>
<feature type="compositionally biased region" description="Basic and acidic residues" evidence="1">
    <location>
        <begin position="73"/>
        <end position="85"/>
    </location>
</feature>
<dbReference type="PANTHER" id="PTHR33671">
    <property type="entry name" value="N-METHYLTRANSFERASE, PUTATIVE (DUF688)-RELATED"/>
    <property type="match status" value="1"/>
</dbReference>
<evidence type="ECO:0000313" key="3">
    <source>
        <dbReference type="Proteomes" id="UP001054252"/>
    </source>
</evidence>
<dbReference type="AlphaFoldDB" id="A0AAV5HUE2"/>
<proteinExistence type="predicted"/>
<reference evidence="2 3" key="1">
    <citation type="journal article" date="2021" name="Commun. Biol.">
        <title>The genome of Shorea leprosula (Dipterocarpaceae) highlights the ecological relevance of drought in aseasonal tropical rainforests.</title>
        <authorList>
            <person name="Ng K.K.S."/>
            <person name="Kobayashi M.J."/>
            <person name="Fawcett J.A."/>
            <person name="Hatakeyama M."/>
            <person name="Paape T."/>
            <person name="Ng C.H."/>
            <person name="Ang C.C."/>
            <person name="Tnah L.H."/>
            <person name="Lee C.T."/>
            <person name="Nishiyama T."/>
            <person name="Sese J."/>
            <person name="O'Brien M.J."/>
            <person name="Copetti D."/>
            <person name="Mohd Noor M.I."/>
            <person name="Ong R.C."/>
            <person name="Putra M."/>
            <person name="Sireger I.Z."/>
            <person name="Indrioko S."/>
            <person name="Kosugi Y."/>
            <person name="Izuno A."/>
            <person name="Isagi Y."/>
            <person name="Lee S.L."/>
            <person name="Shimizu K.K."/>
        </authorList>
    </citation>
    <scope>NUCLEOTIDE SEQUENCE [LARGE SCALE GENOMIC DNA]</scope>
    <source>
        <strain evidence="2">214</strain>
    </source>
</reference>
<evidence type="ECO:0000256" key="1">
    <source>
        <dbReference type="SAM" id="MobiDB-lite"/>
    </source>
</evidence>
<sequence>MAERKLNFNAPLISVRRFSATTSFSKGEKGNKTASSVLDRRYSLPNCKSDVSLDQVTEPVTVPFMWEHIPGKAKDGVEPASKHSEGVSVTPRIPPGRALDVIKYPLEKEFENQNLVSYPIESCSSNDNVAKLEASKEATDKKWGFETDNDDDVYSDALDTLSATDSLSLNCSISGLSESGDPVVEPSGTFSTDPQTRDFMMSRFLPAAKAMALKPSHYASKKQPPPVEQPREAMQVVSVDRKTPVNLYESITIPHYDQGLEEEETESEDYDYNSSGSVSRKGCGLFPRLCFKNSLCLLNPVPGFKVRTHSSMSSLSQVGKASKAAYMESHSQTVKKHAWDAAYKKKLDSGAQSPKLSMIGNKLTSVSSLTNSSHKHKKLDSGAPSPQRSMIGNKLASASSLTKSSHKHQKLDSGASSPKRSMIGNKLTSGSSLTNPSHQQQKSESGAQCPKLPKTGGSKVTSASSQFTNSTDQQISRSSSPYTGRISPYRRERPPSPFRGGGFLGIPKGVENFKANMMNKHDRISNEQQELSSHQSFKQGSESASPAVEKTLYVDTENFVELPSFRSNSSGIRGQMEYTGKSSEASLGSRVLEETATSVSSLEDIKCLTISEEIKISKHNRGPTDNRRSSFSDMPNFGRQVKMIRCFNQDGGLDQESKSLECIKVGMYENLNFSSDNGLKADDQGVCTPPLPKTPSESWLGRTLPSVGLQNPFKRTYTGTQFHPKKEEPKAASTNDKWETIVKTSHLHHDHVRYSEELVTHVYQQPRT</sequence>
<accession>A0AAV5HUE2</accession>
<feature type="compositionally biased region" description="Polar residues" evidence="1">
    <location>
        <begin position="458"/>
        <end position="482"/>
    </location>
</feature>
<feature type="region of interest" description="Disordered" evidence="1">
    <location>
        <begin position="177"/>
        <end position="196"/>
    </location>
</feature>
<feature type="compositionally biased region" description="Polar residues" evidence="1">
    <location>
        <begin position="426"/>
        <end position="446"/>
    </location>
</feature>
<protein>
    <submittedName>
        <fullName evidence="2">Uncharacterized protein</fullName>
    </submittedName>
</protein>
<feature type="region of interest" description="Disordered" evidence="1">
    <location>
        <begin position="73"/>
        <end position="92"/>
    </location>
</feature>
<feature type="region of interest" description="Disordered" evidence="1">
    <location>
        <begin position="524"/>
        <end position="547"/>
    </location>
</feature>
<comment type="caution">
    <text evidence="2">The sequence shown here is derived from an EMBL/GenBank/DDBJ whole genome shotgun (WGS) entry which is preliminary data.</text>
</comment>